<sequence>MAYGAARQNLTLVAASTAGTIGETAISNLQRFDGSAASPAIAQSILPTHAMTLDRTSGLDRVQPKLGSEDLQVFAEDEVAAAPAGVTRLFPYGFVVRRKTVTNSRLLPANPAAGQYDGVVTIAMKLPLQANSADDPFRFNMNFAVMDDSRTRVTESVEEQGAASDAAARAAALGAGTPVMTLCGSTLNTGTTQFIGSATTAGNAARLAKIGGNIALKNVALAYTVPGNTRLSVPAGAGWRAPTAPTAARP</sequence>
<keyword evidence="2" id="KW-1185">Reference proteome</keyword>
<organism evidence="1 2">
    <name type="scientific">Deinococcus multiflagellatus</name>
    <dbReference type="NCBI Taxonomy" id="1656887"/>
    <lineage>
        <taxon>Bacteria</taxon>
        <taxon>Thermotogati</taxon>
        <taxon>Deinococcota</taxon>
        <taxon>Deinococci</taxon>
        <taxon>Deinococcales</taxon>
        <taxon>Deinococcaceae</taxon>
        <taxon>Deinococcus</taxon>
    </lineage>
</organism>
<protein>
    <submittedName>
        <fullName evidence="1">Uncharacterized protein</fullName>
    </submittedName>
</protein>
<accession>A0ABW1ZSY0</accession>
<reference evidence="2" key="1">
    <citation type="journal article" date="2019" name="Int. J. Syst. Evol. Microbiol.">
        <title>The Global Catalogue of Microorganisms (GCM) 10K type strain sequencing project: providing services to taxonomists for standard genome sequencing and annotation.</title>
        <authorList>
            <consortium name="The Broad Institute Genomics Platform"/>
            <consortium name="The Broad Institute Genome Sequencing Center for Infectious Disease"/>
            <person name="Wu L."/>
            <person name="Ma J."/>
        </authorList>
    </citation>
    <scope>NUCLEOTIDE SEQUENCE [LARGE SCALE GENOMIC DNA]</scope>
    <source>
        <strain evidence="2">CCUG 63830</strain>
    </source>
</reference>
<dbReference type="RefSeq" id="WP_380059203.1">
    <property type="nucleotide sequence ID" value="NZ_JBHSWB010000003.1"/>
</dbReference>
<dbReference type="Proteomes" id="UP001596317">
    <property type="component" value="Unassembled WGS sequence"/>
</dbReference>
<comment type="caution">
    <text evidence="1">The sequence shown here is derived from an EMBL/GenBank/DDBJ whole genome shotgun (WGS) entry which is preliminary data.</text>
</comment>
<name>A0ABW1ZSY0_9DEIO</name>
<proteinExistence type="predicted"/>
<dbReference type="EMBL" id="JBHSWB010000003">
    <property type="protein sequence ID" value="MFC6663462.1"/>
    <property type="molecule type" value="Genomic_DNA"/>
</dbReference>
<evidence type="ECO:0000313" key="2">
    <source>
        <dbReference type="Proteomes" id="UP001596317"/>
    </source>
</evidence>
<evidence type="ECO:0000313" key="1">
    <source>
        <dbReference type="EMBL" id="MFC6663462.1"/>
    </source>
</evidence>
<gene>
    <name evidence="1" type="ORF">ACFP90_25915</name>
</gene>